<dbReference type="NCBIfam" id="NF007680">
    <property type="entry name" value="PRK10355.1"/>
    <property type="match status" value="1"/>
</dbReference>
<dbReference type="EMBL" id="CP033169">
    <property type="protein sequence ID" value="AYO32201.1"/>
    <property type="molecule type" value="Genomic_DNA"/>
</dbReference>
<dbReference type="SUPFAM" id="SSF53822">
    <property type="entry name" value="Periplasmic binding protein-like I"/>
    <property type="match status" value="1"/>
</dbReference>
<evidence type="ECO:0000256" key="2">
    <source>
        <dbReference type="ARBA" id="ARBA00022448"/>
    </source>
</evidence>
<dbReference type="GO" id="GO:0015753">
    <property type="term" value="P:D-xylose transmembrane transport"/>
    <property type="evidence" value="ECO:0007669"/>
    <property type="project" value="InterPro"/>
</dbReference>
<gene>
    <name evidence="10" type="ORF">D2962_04530</name>
</gene>
<feature type="compositionally biased region" description="Low complexity" evidence="8">
    <location>
        <begin position="17"/>
        <end position="33"/>
    </location>
</feature>
<protein>
    <recommendedName>
        <fullName evidence="7">D-xylose-binding periplasmic protein</fullName>
    </recommendedName>
</protein>
<keyword evidence="4" id="KW-0732">Signal</keyword>
<keyword evidence="3" id="KW-0762">Sugar transport</keyword>
<evidence type="ECO:0000256" key="1">
    <source>
        <dbReference type="ARBA" id="ARBA00004418"/>
    </source>
</evidence>
<evidence type="ECO:0000256" key="8">
    <source>
        <dbReference type="SAM" id="MobiDB-lite"/>
    </source>
</evidence>
<dbReference type="KEGG" id="bacg:D2962_04530"/>
<dbReference type="InterPro" id="IPR050555">
    <property type="entry name" value="Bact_Solute-Bind_Prot2"/>
</dbReference>
<feature type="region of interest" description="Disordered" evidence="8">
    <location>
        <begin position="9"/>
        <end position="33"/>
    </location>
</feature>
<dbReference type="PANTHER" id="PTHR30036">
    <property type="entry name" value="D-XYLOSE-BINDING PERIPLASMIC PROTEIN"/>
    <property type="match status" value="1"/>
</dbReference>
<dbReference type="FunFam" id="3.40.50.2300:FF:000078">
    <property type="entry name" value="D-xylose ABC transporter substrate-binding protein"/>
    <property type="match status" value="1"/>
</dbReference>
<keyword evidence="11" id="KW-1185">Reference proteome</keyword>
<organism evidence="10 11">
    <name type="scientific">Biomaibacter acetigenes</name>
    <dbReference type="NCBI Taxonomy" id="2316383"/>
    <lineage>
        <taxon>Bacteria</taxon>
        <taxon>Bacillati</taxon>
        <taxon>Bacillota</taxon>
        <taxon>Clostridia</taxon>
        <taxon>Thermosediminibacterales</taxon>
        <taxon>Tepidanaerobacteraceae</taxon>
        <taxon>Biomaibacter</taxon>
    </lineage>
</organism>
<dbReference type="GO" id="GO:0048029">
    <property type="term" value="F:monosaccharide binding"/>
    <property type="evidence" value="ECO:0007669"/>
    <property type="project" value="InterPro"/>
</dbReference>
<dbReference type="InterPro" id="IPR013456">
    <property type="entry name" value="XylF"/>
</dbReference>
<evidence type="ECO:0000256" key="3">
    <source>
        <dbReference type="ARBA" id="ARBA00022597"/>
    </source>
</evidence>
<comment type="subcellular location">
    <subcellularLocation>
        <location evidence="1">Periplasm</location>
    </subcellularLocation>
</comment>
<dbReference type="InterPro" id="IPR028082">
    <property type="entry name" value="Peripla_BP_I"/>
</dbReference>
<sequence>MIFLMAGCATTTPSKDQSSNGQSNGSNASNAAANSSGKIKIGLSMDDLRLERWQHDRDIFTQKANELGAEVLVQSANGDDQTQFSQAENLLSQGINVLVVIPHNGDAMAPIVEEAHKAGVKVLAYDRLITNSDVDYYISFDNVKVGELQAESIVKQVPKGNYFLMGGSPTDNNAKLFRKGQMNILQPLIDKGDIKVVGDQWAKDWLPEEALKIMENALTANKNKIDAVVASNDSTAGGAIQALAAQKLDGKVAISGQDADLAACQRIVEGKQTMTVYKPIKDLATKAAEVAVAMAKGEKIDANGKVNNGKIDVPSILLKPIAVDKTNIVDTVIKDGFQKLEDVYKNVPKDQWPKQ</sequence>
<evidence type="ECO:0000256" key="6">
    <source>
        <dbReference type="ARBA" id="ARBA00054884"/>
    </source>
</evidence>
<dbReference type="NCBIfam" id="TIGR02634">
    <property type="entry name" value="xylF"/>
    <property type="match status" value="1"/>
</dbReference>
<proteinExistence type="predicted"/>
<evidence type="ECO:0000313" key="11">
    <source>
        <dbReference type="Proteomes" id="UP000280960"/>
    </source>
</evidence>
<evidence type="ECO:0000313" key="10">
    <source>
        <dbReference type="EMBL" id="AYO32201.1"/>
    </source>
</evidence>
<evidence type="ECO:0000256" key="5">
    <source>
        <dbReference type="ARBA" id="ARBA00022764"/>
    </source>
</evidence>
<dbReference type="Pfam" id="PF13407">
    <property type="entry name" value="Peripla_BP_4"/>
    <property type="match status" value="1"/>
</dbReference>
<dbReference type="PANTHER" id="PTHR30036:SF1">
    <property type="entry name" value="D-XYLOSE-BINDING PERIPLASMIC PROTEIN"/>
    <property type="match status" value="1"/>
</dbReference>
<dbReference type="InterPro" id="IPR025997">
    <property type="entry name" value="SBP_2_dom"/>
</dbReference>
<dbReference type="AlphaFoldDB" id="A0A3G2R9Q1"/>
<evidence type="ECO:0000259" key="9">
    <source>
        <dbReference type="Pfam" id="PF13407"/>
    </source>
</evidence>
<dbReference type="CDD" id="cd19991">
    <property type="entry name" value="PBP1_ABC_xylose_binding"/>
    <property type="match status" value="1"/>
</dbReference>
<evidence type="ECO:0000256" key="7">
    <source>
        <dbReference type="ARBA" id="ARBA00071234"/>
    </source>
</evidence>
<keyword evidence="5" id="KW-0574">Periplasm</keyword>
<keyword evidence="2" id="KW-0813">Transport</keyword>
<accession>A0A3G2R9Q1</accession>
<dbReference type="GO" id="GO:0030288">
    <property type="term" value="C:outer membrane-bounded periplasmic space"/>
    <property type="evidence" value="ECO:0007669"/>
    <property type="project" value="TreeGrafter"/>
</dbReference>
<dbReference type="Proteomes" id="UP000280960">
    <property type="component" value="Chromosome"/>
</dbReference>
<evidence type="ECO:0000256" key="4">
    <source>
        <dbReference type="ARBA" id="ARBA00022729"/>
    </source>
</evidence>
<comment type="function">
    <text evidence="6">Involved in the high-affinity D-xylose membrane transport system. Binds with high affinity to xylose.</text>
</comment>
<reference evidence="10 11" key="1">
    <citation type="submission" date="2018-10" db="EMBL/GenBank/DDBJ databases">
        <authorList>
            <person name="Zhang X."/>
        </authorList>
    </citation>
    <scope>NUCLEOTIDE SEQUENCE [LARGE SCALE GENOMIC DNA]</scope>
    <source>
        <strain evidence="10 11">SK-G1</strain>
    </source>
</reference>
<name>A0A3G2R9Q1_9FIRM</name>
<dbReference type="Gene3D" id="3.40.50.2300">
    <property type="match status" value="2"/>
</dbReference>
<feature type="domain" description="Periplasmic binding protein" evidence="9">
    <location>
        <begin position="42"/>
        <end position="299"/>
    </location>
</feature>